<sequence>MSLLARTTICLTYPKLPLIVARTGMSKTWCEDRIRITKDTGPRNLPLHGLAQKQIWCQLVALAGEITTWMGLLWSPDAEHDGGR</sequence>
<proteinExistence type="predicted"/>
<dbReference type="EMBL" id="PXVD01000001">
    <property type="protein sequence ID" value="MDJ1369892.1"/>
    <property type="molecule type" value="Genomic_DNA"/>
</dbReference>
<keyword evidence="2" id="KW-1185">Reference proteome</keyword>
<name>A0ABT7C3S0_9MICO</name>
<protein>
    <submittedName>
        <fullName evidence="1">Uncharacterized protein</fullName>
    </submittedName>
</protein>
<dbReference type="Proteomes" id="UP001170379">
    <property type="component" value="Unassembled WGS sequence"/>
</dbReference>
<evidence type="ECO:0000313" key="2">
    <source>
        <dbReference type="Proteomes" id="UP001170379"/>
    </source>
</evidence>
<reference evidence="1" key="1">
    <citation type="submission" date="2018-03" db="EMBL/GenBank/DDBJ databases">
        <authorList>
            <person name="Nunes O.C."/>
            <person name="Lopes A.R."/>
            <person name="Froufe H."/>
            <person name="Munoz-Merida A."/>
            <person name="Barroso C."/>
            <person name="Egas C."/>
        </authorList>
    </citation>
    <scope>NUCLEOTIDE SEQUENCE</scope>
    <source>
        <strain evidence="1">ON4</strain>
    </source>
</reference>
<gene>
    <name evidence="1" type="ORF">C7K25_00645</name>
</gene>
<reference evidence="1" key="2">
    <citation type="journal article" date="2022" name="Sci. Rep.">
        <title>In silico prediction of the enzymes involved in the degradation of the herbicide molinate by Gulosibacter molinativorax ON4T.</title>
        <authorList>
            <person name="Lopes A.R."/>
            <person name="Bunin E."/>
            <person name="Viana A.T."/>
            <person name="Froufe H."/>
            <person name="Munoz-Merida A."/>
            <person name="Pinho D."/>
            <person name="Figueiredo J."/>
            <person name="Barroso C."/>
            <person name="Vaz-Moreira I."/>
            <person name="Bellanger X."/>
            <person name="Egas C."/>
            <person name="Nunes O.C."/>
        </authorList>
    </citation>
    <scope>NUCLEOTIDE SEQUENCE</scope>
    <source>
        <strain evidence="1">ON4</strain>
    </source>
</reference>
<comment type="caution">
    <text evidence="1">The sequence shown here is derived from an EMBL/GenBank/DDBJ whole genome shotgun (WGS) entry which is preliminary data.</text>
</comment>
<organism evidence="1 2">
    <name type="scientific">Gulosibacter molinativorax</name>
    <dbReference type="NCBI Taxonomy" id="256821"/>
    <lineage>
        <taxon>Bacteria</taxon>
        <taxon>Bacillati</taxon>
        <taxon>Actinomycetota</taxon>
        <taxon>Actinomycetes</taxon>
        <taxon>Micrococcales</taxon>
        <taxon>Microbacteriaceae</taxon>
        <taxon>Gulosibacter</taxon>
    </lineage>
</organism>
<accession>A0ABT7C3S0</accession>
<evidence type="ECO:0000313" key="1">
    <source>
        <dbReference type="EMBL" id="MDJ1369892.1"/>
    </source>
</evidence>